<evidence type="ECO:0000313" key="16">
    <source>
        <dbReference type="Proteomes" id="UP000252733"/>
    </source>
</evidence>
<comment type="similarity">
    <text evidence="4 11">Belongs to the aldose epimerase family.</text>
</comment>
<comment type="pathway">
    <text evidence="3 11">Carbohydrate metabolism; hexose metabolism.</text>
</comment>
<evidence type="ECO:0000256" key="9">
    <source>
        <dbReference type="ARBA" id="ARBA00023235"/>
    </source>
</evidence>
<evidence type="ECO:0000256" key="11">
    <source>
        <dbReference type="PIRNR" id="PIRNR005096"/>
    </source>
</evidence>
<dbReference type="GO" id="GO:0030246">
    <property type="term" value="F:carbohydrate binding"/>
    <property type="evidence" value="ECO:0007669"/>
    <property type="project" value="InterPro"/>
</dbReference>
<dbReference type="Pfam" id="PF01263">
    <property type="entry name" value="Aldose_epim"/>
    <property type="match status" value="1"/>
</dbReference>
<evidence type="ECO:0000256" key="13">
    <source>
        <dbReference type="PIRSR" id="PIRSR005096-2"/>
    </source>
</evidence>
<evidence type="ECO:0000256" key="7">
    <source>
        <dbReference type="ARBA" id="ARBA00014165"/>
    </source>
</evidence>
<feature type="binding site" evidence="14">
    <location>
        <begin position="185"/>
        <end position="187"/>
    </location>
    <ligand>
        <name>beta-D-galactose</name>
        <dbReference type="ChEBI" id="CHEBI:27667"/>
    </ligand>
</feature>
<keyword evidence="10 11" id="KW-0119">Carbohydrate metabolism</keyword>
<reference evidence="15 16" key="1">
    <citation type="submission" date="2018-07" db="EMBL/GenBank/DDBJ databases">
        <title>Freshwater and sediment microbial communities from various areas in North America, analyzing microbe dynamics in response to fracking.</title>
        <authorList>
            <person name="Lamendella R."/>
        </authorList>
    </citation>
    <scope>NUCLEOTIDE SEQUENCE [LARGE SCALE GENOMIC DNA]</scope>
    <source>
        <strain evidence="15 16">160A</strain>
    </source>
</reference>
<evidence type="ECO:0000256" key="4">
    <source>
        <dbReference type="ARBA" id="ARBA00006206"/>
    </source>
</evidence>
<feature type="binding site" evidence="14">
    <location>
        <begin position="85"/>
        <end position="86"/>
    </location>
    <ligand>
        <name>beta-D-galactose</name>
        <dbReference type="ChEBI" id="CHEBI:27667"/>
    </ligand>
</feature>
<evidence type="ECO:0000256" key="2">
    <source>
        <dbReference type="ARBA" id="ARBA00001913"/>
    </source>
</evidence>
<dbReference type="GO" id="GO:0004034">
    <property type="term" value="F:aldose 1-epimerase activity"/>
    <property type="evidence" value="ECO:0007669"/>
    <property type="project" value="UniProtKB-EC"/>
</dbReference>
<dbReference type="SUPFAM" id="SSF74650">
    <property type="entry name" value="Galactose mutarotase-like"/>
    <property type="match status" value="1"/>
</dbReference>
<dbReference type="OrthoDB" id="9779408at2"/>
<evidence type="ECO:0000256" key="6">
    <source>
        <dbReference type="ARBA" id="ARBA00013185"/>
    </source>
</evidence>
<evidence type="ECO:0000256" key="5">
    <source>
        <dbReference type="ARBA" id="ARBA00011245"/>
    </source>
</evidence>
<comment type="catalytic activity">
    <reaction evidence="1 11">
        <text>alpha-D-glucose = beta-D-glucose</text>
        <dbReference type="Rhea" id="RHEA:10264"/>
        <dbReference type="ChEBI" id="CHEBI:15903"/>
        <dbReference type="ChEBI" id="CHEBI:17925"/>
        <dbReference type="EC" id="5.1.3.3"/>
    </reaction>
</comment>
<dbReference type="EC" id="5.1.3.3" evidence="6 11"/>
<organism evidence="15 16">
    <name type="scientific">Marinilabilia salmonicolor</name>
    <dbReference type="NCBI Taxonomy" id="989"/>
    <lineage>
        <taxon>Bacteria</taxon>
        <taxon>Pseudomonadati</taxon>
        <taxon>Bacteroidota</taxon>
        <taxon>Bacteroidia</taxon>
        <taxon>Marinilabiliales</taxon>
        <taxon>Marinilabiliaceae</taxon>
        <taxon>Marinilabilia</taxon>
    </lineage>
</organism>
<dbReference type="NCBIfam" id="NF008277">
    <property type="entry name" value="PRK11055.1"/>
    <property type="match status" value="1"/>
</dbReference>
<comment type="subunit">
    <text evidence="5">Monomer.</text>
</comment>
<dbReference type="STRING" id="1168289.GCA_000259075_02989"/>
<sequence length="349" mass="39493">MNIKELNVSENARKHDVKLFEITNDEGTTIHVTNAGAAITRIETKDKNGQLANIVLGFDDPMQYIDEDYLDNCVFLGATIGRFANRIARGHFELNGKKYKLRINNGNHHLHGGPTGFHSKVWSTEIEETDAGQVLVMRLKSPDNDEGYPGNLDVEVRFYLSNENELIIDYDASTDAATPVNLTNHSYFNLSGTDNNILDHEVMIFSDDYTPRKDDVPIGDIISTKGTPFDFKEFHKVGERLEHLPKDAYDHNLVINGNEGDLRRAAIAKDSISGRLMEVYTTMPGMQFYSGYHLDGSYENKEKKFDRFSAMCFETQYFPDSPNHPSFPSCIVTPEKPYSHTTVFKFGVE</sequence>
<feature type="active site" description="Proton donor" evidence="12">
    <location>
        <position position="185"/>
    </location>
</feature>
<evidence type="ECO:0000313" key="15">
    <source>
        <dbReference type="EMBL" id="RCW38278.1"/>
    </source>
</evidence>
<dbReference type="InterPro" id="IPR018052">
    <property type="entry name" value="Ald1_epimerase_CS"/>
</dbReference>
<dbReference type="InterPro" id="IPR014718">
    <property type="entry name" value="GH-type_carb-bd"/>
</dbReference>
<evidence type="ECO:0000256" key="10">
    <source>
        <dbReference type="ARBA" id="ARBA00023277"/>
    </source>
</evidence>
<evidence type="ECO:0000256" key="1">
    <source>
        <dbReference type="ARBA" id="ARBA00001614"/>
    </source>
</evidence>
<evidence type="ECO:0000256" key="14">
    <source>
        <dbReference type="PIRSR" id="PIRSR005096-3"/>
    </source>
</evidence>
<dbReference type="EMBL" id="QPIZ01000004">
    <property type="protein sequence ID" value="RCW38278.1"/>
    <property type="molecule type" value="Genomic_DNA"/>
</dbReference>
<dbReference type="AlphaFoldDB" id="A0A2T0XMV9"/>
<dbReference type="InterPro" id="IPR047215">
    <property type="entry name" value="Galactose_mutarotase-like"/>
</dbReference>
<keyword evidence="8" id="KW-0106">Calcium</keyword>
<accession>A0A2T0XMV9</accession>
<dbReference type="Gene3D" id="2.70.98.10">
    <property type="match status" value="1"/>
</dbReference>
<dbReference type="PANTHER" id="PTHR10091">
    <property type="entry name" value="ALDOSE-1-EPIMERASE"/>
    <property type="match status" value="1"/>
</dbReference>
<dbReference type="PANTHER" id="PTHR10091:SF0">
    <property type="entry name" value="GALACTOSE MUTAROTASE"/>
    <property type="match status" value="1"/>
</dbReference>
<evidence type="ECO:0000256" key="8">
    <source>
        <dbReference type="ARBA" id="ARBA00022837"/>
    </source>
</evidence>
<protein>
    <recommendedName>
        <fullName evidence="7 11">Aldose 1-epimerase</fullName>
        <ecNumber evidence="6 11">5.1.3.3</ecNumber>
    </recommendedName>
</protein>
<dbReference type="UniPathway" id="UPA00242"/>
<dbReference type="PIRSF" id="PIRSF005096">
    <property type="entry name" value="GALM"/>
    <property type="match status" value="1"/>
</dbReference>
<dbReference type="PROSITE" id="PS00545">
    <property type="entry name" value="ALDOSE_1_EPIMERASE"/>
    <property type="match status" value="1"/>
</dbReference>
<keyword evidence="9 11" id="KW-0413">Isomerase</keyword>
<feature type="binding site" evidence="13">
    <location>
        <position position="250"/>
    </location>
    <ligand>
        <name>beta-D-galactose</name>
        <dbReference type="ChEBI" id="CHEBI:27667"/>
    </ligand>
</feature>
<gene>
    <name evidence="15" type="ORF">DFO77_10435</name>
</gene>
<evidence type="ECO:0000256" key="12">
    <source>
        <dbReference type="PIRSR" id="PIRSR005096-1"/>
    </source>
</evidence>
<comment type="cofactor">
    <cofactor evidence="2">
        <name>Ca(2+)</name>
        <dbReference type="ChEBI" id="CHEBI:29108"/>
    </cofactor>
</comment>
<dbReference type="Proteomes" id="UP000252733">
    <property type="component" value="Unassembled WGS sequence"/>
</dbReference>
<keyword evidence="16" id="KW-1185">Reference proteome</keyword>
<evidence type="ECO:0000256" key="3">
    <source>
        <dbReference type="ARBA" id="ARBA00005028"/>
    </source>
</evidence>
<dbReference type="RefSeq" id="WP_106152730.1">
    <property type="nucleotide sequence ID" value="NZ_PVTS01000006.1"/>
</dbReference>
<dbReference type="InterPro" id="IPR011013">
    <property type="entry name" value="Gal_mutarotase_sf_dom"/>
</dbReference>
<dbReference type="GO" id="GO:0033499">
    <property type="term" value="P:galactose catabolic process via UDP-galactose, Leloir pathway"/>
    <property type="evidence" value="ECO:0007669"/>
    <property type="project" value="TreeGrafter"/>
</dbReference>
<dbReference type="CDD" id="cd09019">
    <property type="entry name" value="galactose_mutarotase_like"/>
    <property type="match status" value="1"/>
</dbReference>
<name>A0A2T0XMV9_9BACT</name>
<feature type="active site" description="Proton acceptor" evidence="12">
    <location>
        <position position="314"/>
    </location>
</feature>
<proteinExistence type="inferred from homology"/>
<dbReference type="InterPro" id="IPR008183">
    <property type="entry name" value="Aldose_1/G6P_1-epimerase"/>
</dbReference>
<dbReference type="GO" id="GO:0006006">
    <property type="term" value="P:glucose metabolic process"/>
    <property type="evidence" value="ECO:0007669"/>
    <property type="project" value="TreeGrafter"/>
</dbReference>
<dbReference type="InterPro" id="IPR015443">
    <property type="entry name" value="Aldose_1-epimerase"/>
</dbReference>
<comment type="caution">
    <text evidence="15">The sequence shown here is derived from an EMBL/GenBank/DDBJ whole genome shotgun (WGS) entry which is preliminary data.</text>
</comment>